<dbReference type="Proteomes" id="UP000268615">
    <property type="component" value="Unassembled WGS sequence"/>
</dbReference>
<keyword evidence="2" id="KW-1185">Reference proteome</keyword>
<dbReference type="RefSeq" id="WP_124025583.1">
    <property type="nucleotide sequence ID" value="NZ_RPOH01000098.1"/>
</dbReference>
<name>A0A3N5D225_9ENTR</name>
<dbReference type="EMBL" id="RPOH01000098">
    <property type="protein sequence ID" value="RPH20920.1"/>
    <property type="molecule type" value="Genomic_DNA"/>
</dbReference>
<evidence type="ECO:0000313" key="1">
    <source>
        <dbReference type="EMBL" id="RPH20920.1"/>
    </source>
</evidence>
<reference evidence="1 2" key="1">
    <citation type="submission" date="2018-11" db="EMBL/GenBank/DDBJ databases">
        <title>Draft genome sequence of Buttiauxella warmboldiae CCUG 35512.</title>
        <authorList>
            <person name="Salva-Serra F."/>
            <person name="Marathe N."/>
            <person name="Moore E."/>
            <person name="Svensson L."/>
            <person name="Engstrom-Jakobsson H."/>
        </authorList>
    </citation>
    <scope>NUCLEOTIDE SEQUENCE [LARGE SCALE GENOMIC DNA]</scope>
    <source>
        <strain evidence="1 2">CCUG 35512</strain>
    </source>
</reference>
<evidence type="ECO:0000313" key="2">
    <source>
        <dbReference type="Proteomes" id="UP000268615"/>
    </source>
</evidence>
<organism evidence="1 2">
    <name type="scientific">Buttiauxella warmboldiae</name>
    <dbReference type="NCBI Taxonomy" id="82993"/>
    <lineage>
        <taxon>Bacteria</taxon>
        <taxon>Pseudomonadati</taxon>
        <taxon>Pseudomonadota</taxon>
        <taxon>Gammaproteobacteria</taxon>
        <taxon>Enterobacterales</taxon>
        <taxon>Enterobacteriaceae</taxon>
        <taxon>Buttiauxella</taxon>
    </lineage>
</organism>
<accession>A0A3N5D225</accession>
<proteinExistence type="predicted"/>
<sequence length="360" mass="41929">MLLHRSNIDICQSLKIGRDNDGHNLKIRIDKLTVVSSFLSEEEKKEVYSKLEKMNQRSERIYRAEYIKNKKEKPYRKSLNIYDRKKNSPVLLHIDYVPKHPNTGGLRLDFNPQHMTKAKIDDLVSWINGNLGEIFYRLLVRAWVTRIDVALDVYNCKLDDYLWGLKNAGKSTYYDTENGLPGFRIGSNRSLLHIHCYEKVNAHRDRKLILKDRAKLININLDEHKRFLRIEGRYKPGAKPTSKKKNALMLAQLLEMKNPFKRLQVYSNSLGEELLTRGCLTTLPKEPSVIALKASLRQHLGRSCLTALLARHKTVLFDEREIWSLWPRCVEQLSSIYNIASAYGVLKGVANRKDDYRKHL</sequence>
<protein>
    <submittedName>
        <fullName evidence="1">Uncharacterized protein</fullName>
    </submittedName>
</protein>
<gene>
    <name evidence="1" type="ORF">EHN07_19055</name>
</gene>
<comment type="caution">
    <text evidence="1">The sequence shown here is derived from an EMBL/GenBank/DDBJ whole genome shotgun (WGS) entry which is preliminary data.</text>
</comment>
<dbReference type="OrthoDB" id="6627626at2"/>
<dbReference type="AlphaFoldDB" id="A0A3N5D225"/>